<dbReference type="AlphaFoldDB" id="A0A0A9DHC1"/>
<keyword evidence="1" id="KW-0812">Transmembrane</keyword>
<dbReference type="EMBL" id="GBRH01210679">
    <property type="protein sequence ID" value="JAD87216.1"/>
    <property type="molecule type" value="Transcribed_RNA"/>
</dbReference>
<evidence type="ECO:0000313" key="2">
    <source>
        <dbReference type="EMBL" id="JAD87216.1"/>
    </source>
</evidence>
<keyword evidence="1" id="KW-1133">Transmembrane helix</keyword>
<reference evidence="2" key="2">
    <citation type="journal article" date="2015" name="Data Brief">
        <title>Shoot transcriptome of the giant reed, Arundo donax.</title>
        <authorList>
            <person name="Barrero R.A."/>
            <person name="Guerrero F.D."/>
            <person name="Moolhuijzen P."/>
            <person name="Goolsby J.A."/>
            <person name="Tidwell J."/>
            <person name="Bellgard S.E."/>
            <person name="Bellgard M.I."/>
        </authorList>
    </citation>
    <scope>NUCLEOTIDE SEQUENCE</scope>
    <source>
        <tissue evidence="2">Shoot tissue taken approximately 20 cm above the soil surface</tissue>
    </source>
</reference>
<keyword evidence="1" id="KW-0472">Membrane</keyword>
<proteinExistence type="predicted"/>
<name>A0A0A9DHC1_ARUDO</name>
<evidence type="ECO:0000256" key="1">
    <source>
        <dbReference type="SAM" id="Phobius"/>
    </source>
</evidence>
<protein>
    <submittedName>
        <fullName evidence="2">Uncharacterized protein</fullName>
    </submittedName>
</protein>
<feature type="transmembrane region" description="Helical" evidence="1">
    <location>
        <begin position="48"/>
        <end position="66"/>
    </location>
</feature>
<reference evidence="2" key="1">
    <citation type="submission" date="2014-09" db="EMBL/GenBank/DDBJ databases">
        <authorList>
            <person name="Magalhaes I.L.F."/>
            <person name="Oliveira U."/>
            <person name="Santos F.R."/>
            <person name="Vidigal T.H.D.A."/>
            <person name="Brescovit A.D."/>
            <person name="Santos A.J."/>
        </authorList>
    </citation>
    <scope>NUCLEOTIDE SEQUENCE</scope>
    <source>
        <tissue evidence="2">Shoot tissue taken approximately 20 cm above the soil surface</tissue>
    </source>
</reference>
<sequence length="67" mass="7510">MWFHLHHSNGKAFLIDCTVLIHSWHDTGKCVRSSTIFSLSLNISAIEWPTTILVFCSSGISLSVLIH</sequence>
<accession>A0A0A9DHC1</accession>
<organism evidence="2">
    <name type="scientific">Arundo donax</name>
    <name type="common">Giant reed</name>
    <name type="synonym">Donax arundinaceus</name>
    <dbReference type="NCBI Taxonomy" id="35708"/>
    <lineage>
        <taxon>Eukaryota</taxon>
        <taxon>Viridiplantae</taxon>
        <taxon>Streptophyta</taxon>
        <taxon>Embryophyta</taxon>
        <taxon>Tracheophyta</taxon>
        <taxon>Spermatophyta</taxon>
        <taxon>Magnoliopsida</taxon>
        <taxon>Liliopsida</taxon>
        <taxon>Poales</taxon>
        <taxon>Poaceae</taxon>
        <taxon>PACMAD clade</taxon>
        <taxon>Arundinoideae</taxon>
        <taxon>Arundineae</taxon>
        <taxon>Arundo</taxon>
    </lineage>
</organism>